<dbReference type="InterPro" id="IPR000589">
    <property type="entry name" value="Ribosomal_uS15"/>
</dbReference>
<dbReference type="EMBL" id="CP014544">
    <property type="protein sequence ID" value="AMO67420.1"/>
    <property type="molecule type" value="Genomic_DNA"/>
</dbReference>
<dbReference type="Gene3D" id="6.10.250.3130">
    <property type="match status" value="1"/>
</dbReference>
<comment type="subunit">
    <text evidence="3 4">Part of the 30S ribosomal subunit. Forms a bridge to the 50S subunit in the 70S ribosome, contacting the 23S rRNA.</text>
</comment>
<dbReference type="NCBIfam" id="TIGR00952">
    <property type="entry name" value="S15_bact"/>
    <property type="match status" value="1"/>
</dbReference>
<evidence type="ECO:0000256" key="4">
    <source>
        <dbReference type="HAMAP-Rule" id="MF_01343"/>
    </source>
</evidence>
<dbReference type="SMART" id="SM01387">
    <property type="entry name" value="Ribosomal_S15"/>
    <property type="match status" value="1"/>
</dbReference>
<evidence type="ECO:0000256" key="6">
    <source>
        <dbReference type="RuleBase" id="RU004524"/>
    </source>
</evidence>
<gene>
    <name evidence="4" type="primary">rpsO</name>
    <name evidence="7" type="ORF">AZF00_03495</name>
</gene>
<organism evidence="7 8">
    <name type="scientific">Zhongshania aliphaticivorans</name>
    <dbReference type="NCBI Taxonomy" id="1470434"/>
    <lineage>
        <taxon>Bacteria</taxon>
        <taxon>Pseudomonadati</taxon>
        <taxon>Pseudomonadota</taxon>
        <taxon>Gammaproteobacteria</taxon>
        <taxon>Cellvibrionales</taxon>
        <taxon>Spongiibacteraceae</taxon>
        <taxon>Zhongshania</taxon>
    </lineage>
</organism>
<keyword evidence="4 6" id="KW-0699">rRNA-binding</keyword>
<dbReference type="PANTHER" id="PTHR23321:SF26">
    <property type="entry name" value="SMALL RIBOSOMAL SUBUNIT PROTEIN US15M"/>
    <property type="match status" value="1"/>
</dbReference>
<evidence type="ECO:0000256" key="3">
    <source>
        <dbReference type="ARBA" id="ARBA00064542"/>
    </source>
</evidence>
<reference evidence="7 8" key="1">
    <citation type="submission" date="2015-12" db="EMBL/GenBank/DDBJ databases">
        <authorList>
            <person name="Shamseldin A."/>
            <person name="Moawad H."/>
            <person name="Abd El-Rahim W.M."/>
            <person name="Sadowsky M.J."/>
        </authorList>
    </citation>
    <scope>NUCLEOTIDE SEQUENCE [LARGE SCALE GENOMIC DNA]</scope>
    <source>
        <strain evidence="7 8">SM2</strain>
    </source>
</reference>
<dbReference type="PROSITE" id="PS00362">
    <property type="entry name" value="RIBOSOMAL_S15"/>
    <property type="match status" value="1"/>
</dbReference>
<dbReference type="Gene3D" id="1.10.287.10">
    <property type="entry name" value="S15/NS1, RNA-binding"/>
    <property type="match status" value="1"/>
</dbReference>
<dbReference type="HAMAP" id="MF_01343_B">
    <property type="entry name" value="Ribosomal_uS15_B"/>
    <property type="match status" value="1"/>
</dbReference>
<dbReference type="GO" id="GO:0003735">
    <property type="term" value="F:structural constituent of ribosome"/>
    <property type="evidence" value="ECO:0007669"/>
    <property type="project" value="InterPro"/>
</dbReference>
<dbReference type="FunFam" id="1.10.287.10:FF:000002">
    <property type="entry name" value="30S ribosomal protein S15"/>
    <property type="match status" value="1"/>
</dbReference>
<evidence type="ECO:0000256" key="5">
    <source>
        <dbReference type="RuleBase" id="RU003919"/>
    </source>
</evidence>
<dbReference type="RefSeq" id="WP_008250520.1">
    <property type="nucleotide sequence ID" value="NZ_CP014544.1"/>
</dbReference>
<comment type="function">
    <text evidence="4">Forms an intersubunit bridge (bridge B4) with the 23S rRNA of the 50S subunit in the ribosome.</text>
</comment>
<protein>
    <recommendedName>
        <fullName evidence="4">Small ribosomal subunit protein uS15</fullName>
    </recommendedName>
</protein>
<dbReference type="SUPFAM" id="SSF47060">
    <property type="entry name" value="S15/NS1 RNA-binding domain"/>
    <property type="match status" value="1"/>
</dbReference>
<evidence type="ECO:0000256" key="1">
    <source>
        <dbReference type="ARBA" id="ARBA00022980"/>
    </source>
</evidence>
<keyword evidence="2 4" id="KW-0687">Ribonucleoprotein</keyword>
<dbReference type="GO" id="GO:0022627">
    <property type="term" value="C:cytosolic small ribosomal subunit"/>
    <property type="evidence" value="ECO:0007669"/>
    <property type="project" value="TreeGrafter"/>
</dbReference>
<sequence>MALSAVEKAEVVKDYQTAEGDTGSPEVQVALLTVNINKLQGHFEGHKKDHHSRRGLIRMVNQRRKLLDYLKRKNQERYSKLIKRLGLRR</sequence>
<keyword evidence="1 4" id="KW-0689">Ribosomal protein</keyword>
<dbReference type="CDD" id="cd00353">
    <property type="entry name" value="Ribosomal_S15p_S13e"/>
    <property type="match status" value="1"/>
</dbReference>
<dbReference type="Proteomes" id="UP000074119">
    <property type="component" value="Chromosome"/>
</dbReference>
<evidence type="ECO:0000313" key="7">
    <source>
        <dbReference type="EMBL" id="AMO67420.1"/>
    </source>
</evidence>
<keyword evidence="4 6" id="KW-0694">RNA-binding</keyword>
<accession>A0A127M2H1</accession>
<dbReference type="KEGG" id="zal:AZF00_03495"/>
<name>A0A127M2H1_9GAMM</name>
<dbReference type="STRING" id="1470434.AZF00_03495"/>
<evidence type="ECO:0000256" key="2">
    <source>
        <dbReference type="ARBA" id="ARBA00023274"/>
    </source>
</evidence>
<dbReference type="GO" id="GO:0006412">
    <property type="term" value="P:translation"/>
    <property type="evidence" value="ECO:0007669"/>
    <property type="project" value="UniProtKB-UniRule"/>
</dbReference>
<comment type="similarity">
    <text evidence="4 5">Belongs to the universal ribosomal protein uS15 family.</text>
</comment>
<dbReference type="InterPro" id="IPR009068">
    <property type="entry name" value="uS15_NS1_RNA-bd_sf"/>
</dbReference>
<proteinExistence type="inferred from homology"/>
<dbReference type="PANTHER" id="PTHR23321">
    <property type="entry name" value="RIBOSOMAL PROTEIN S15, BACTERIAL AND ORGANELLAR"/>
    <property type="match status" value="1"/>
</dbReference>
<dbReference type="GO" id="GO:0019843">
    <property type="term" value="F:rRNA binding"/>
    <property type="evidence" value="ECO:0007669"/>
    <property type="project" value="UniProtKB-UniRule"/>
</dbReference>
<comment type="function">
    <text evidence="4 6">One of the primary rRNA binding proteins, it binds directly to 16S rRNA where it helps nucleate assembly of the platform of the 30S subunit by binding and bridging several RNA helices of the 16S rRNA.</text>
</comment>
<evidence type="ECO:0000313" key="8">
    <source>
        <dbReference type="Proteomes" id="UP000074119"/>
    </source>
</evidence>
<dbReference type="InterPro" id="IPR005290">
    <property type="entry name" value="Ribosomal_uS15_bac-type"/>
</dbReference>
<dbReference type="Pfam" id="PF00312">
    <property type="entry name" value="Ribosomal_S15"/>
    <property type="match status" value="1"/>
</dbReference>
<dbReference type="AlphaFoldDB" id="A0A127M2H1"/>